<feature type="region of interest" description="Disordered" evidence="1">
    <location>
        <begin position="38"/>
        <end position="604"/>
    </location>
</feature>
<evidence type="ECO:0000313" key="3">
    <source>
        <dbReference type="Proteomes" id="UP000002729"/>
    </source>
</evidence>
<feature type="compositionally biased region" description="Low complexity" evidence="1">
    <location>
        <begin position="798"/>
        <end position="814"/>
    </location>
</feature>
<feature type="compositionally biased region" description="Basic and acidic residues" evidence="1">
    <location>
        <begin position="550"/>
        <end position="568"/>
    </location>
</feature>
<evidence type="ECO:0000256" key="1">
    <source>
        <dbReference type="SAM" id="MobiDB-lite"/>
    </source>
</evidence>
<sequence>MFDEIRGGTAPTPTGDAEDLFGLLDDEEASDLVDLNLALRSERGLRRTPPPMQQQRGERGERAAHRRSPSKLNPALSRSPAKPAPTRYERPTRAMISRFGAASGSGDDDYDYDDERKASPARPAFDARDGAFASVGGGGGGTWRAASASLGEAPAANGSAWGGGGRDDWRPGEAGTWSPSAPVDFRPVGGVASPETTLDLPPESPVGKAKASASPAKLGQSRSARSLLWSSVESVGLDDDRGGGSFDDDDPPRLRDAPPRPKPSSARGKPKLRRASPDKPASAKAGRGNRGPVPDLVVVNGSPSATKPAGRKSAGSGGRKHRDDRDEHRGPGGLFRRDGDDGPPRGDRVASADPSQRSWRSSSARGHRSAVGAAAASSAKRGATRQKINSASAAHRQQRVKEFQVLQGAASPASPRLTVRSRRDVADFDARRQPPPSPMAARYDVDPPGGVHEVLGSAIVGDDDDWGETRDPGGGGFGDWPPASPLGHFHRPPSRQKGAFPTHLMAGDGARRDLDEDLDIRDDAGASDGAPEPVPERDEPPPRPSPSPTRDARASARDSARRRRDDAASKAAAANPGGDRVVFEGDETKKTLRRPPSRQKMPKAALFLDIDTHKDARQLPLGPATFGAPKARASGHGAWMRSKMPRYAPGEPVDEPHSARPDLAPKVADVADEPAPRGRKPSISQVDAPAAPPAVAPPAAYESRAPRAEDDVDRHHDPEADGFTAIDEPTPCPFRIQVTQNDGRSTVLLDDLGARAAHAPPAAATSSGDEVDAPAAPWSATVHPDGAPPPAFEDLDDAPASAAAPAARTPTAKASDWEPFAAGVADGGPDATEADRLARRPPSAGAGRRASAGRQRPQSAIPSTYKHAALHGATPRAIFHGGAHFGGATPARKASAKVGAAIGAYDFSGKEELKRRLVADQAGLGGKGPLTLKRSPKPVVERSTSSPAVAAEPEAAPPADAFGGLELAAPGSGDSLGSDEDDLLEVASGSSFNDDDDNQLGAQMLETNLGEEFLSLFAPITH</sequence>
<feature type="compositionally biased region" description="Basic and acidic residues" evidence="1">
    <location>
        <begin position="704"/>
        <end position="719"/>
    </location>
</feature>
<dbReference type="OMA" id="DNANSAH"/>
<feature type="compositionally biased region" description="Low complexity" evidence="1">
    <location>
        <begin position="357"/>
        <end position="381"/>
    </location>
</feature>
<dbReference type="KEGG" id="aaf:AURANDRAFT_63558"/>
<dbReference type="InParanoid" id="F0Y6G8"/>
<proteinExistence type="predicted"/>
<dbReference type="RefSeq" id="XP_009036118.1">
    <property type="nucleotide sequence ID" value="XM_009037870.1"/>
</dbReference>
<feature type="compositionally biased region" description="Low complexity" evidence="1">
    <location>
        <begin position="143"/>
        <end position="159"/>
    </location>
</feature>
<feature type="region of interest" description="Disordered" evidence="1">
    <location>
        <begin position="619"/>
        <end position="742"/>
    </location>
</feature>
<name>F0Y6G8_AURAN</name>
<accession>F0Y6G8</accession>
<protein>
    <submittedName>
        <fullName evidence="2">Uncharacterized protein</fullName>
    </submittedName>
</protein>
<feature type="compositionally biased region" description="Basic residues" evidence="1">
    <location>
        <begin position="591"/>
        <end position="601"/>
    </location>
</feature>
<feature type="compositionally biased region" description="Low complexity" evidence="1">
    <location>
        <begin position="840"/>
        <end position="860"/>
    </location>
</feature>
<evidence type="ECO:0000313" key="2">
    <source>
        <dbReference type="EMBL" id="EGB08989.1"/>
    </source>
</evidence>
<dbReference type="AlphaFoldDB" id="F0Y6G8"/>
<reference evidence="2 3" key="1">
    <citation type="journal article" date="2011" name="Proc. Natl. Acad. Sci. U.S.A.">
        <title>Niche of harmful alga Aureococcus anophagefferens revealed through ecogenomics.</title>
        <authorList>
            <person name="Gobler C.J."/>
            <person name="Berry D.L."/>
            <person name="Dyhrman S.T."/>
            <person name="Wilhelm S.W."/>
            <person name="Salamov A."/>
            <person name="Lobanov A.V."/>
            <person name="Zhang Y."/>
            <person name="Collier J.L."/>
            <person name="Wurch L.L."/>
            <person name="Kustka A.B."/>
            <person name="Dill B.D."/>
            <person name="Shah M."/>
            <person name="VerBerkmoes N.C."/>
            <person name="Kuo A."/>
            <person name="Terry A."/>
            <person name="Pangilinan J."/>
            <person name="Lindquist E.A."/>
            <person name="Lucas S."/>
            <person name="Paulsen I.T."/>
            <person name="Hattenrath-Lehmann T.K."/>
            <person name="Talmage S.C."/>
            <person name="Walker E.A."/>
            <person name="Koch F."/>
            <person name="Burson A.M."/>
            <person name="Marcoval M.A."/>
            <person name="Tang Y.Z."/>
            <person name="Lecleir G.R."/>
            <person name="Coyne K.J."/>
            <person name="Berg G.M."/>
            <person name="Bertrand E.M."/>
            <person name="Saito M.A."/>
            <person name="Gladyshev V.N."/>
            <person name="Grigoriev I.V."/>
        </authorList>
    </citation>
    <scope>NUCLEOTIDE SEQUENCE [LARGE SCALE GENOMIC DNA]</scope>
    <source>
        <strain evidence="3">CCMP 1984</strain>
    </source>
</reference>
<organism evidence="3">
    <name type="scientific">Aureococcus anophagefferens</name>
    <name type="common">Harmful bloom alga</name>
    <dbReference type="NCBI Taxonomy" id="44056"/>
    <lineage>
        <taxon>Eukaryota</taxon>
        <taxon>Sar</taxon>
        <taxon>Stramenopiles</taxon>
        <taxon>Ochrophyta</taxon>
        <taxon>Pelagophyceae</taxon>
        <taxon>Pelagomonadales</taxon>
        <taxon>Pelagomonadaceae</taxon>
        <taxon>Aureococcus</taxon>
    </lineage>
</organism>
<feature type="compositionally biased region" description="Basic and acidic residues" evidence="1">
    <location>
        <begin position="421"/>
        <end position="432"/>
    </location>
</feature>
<dbReference type="EMBL" id="GL833126">
    <property type="protein sequence ID" value="EGB08989.1"/>
    <property type="molecule type" value="Genomic_DNA"/>
</dbReference>
<feature type="compositionally biased region" description="Basic and acidic residues" evidence="1">
    <location>
        <begin position="321"/>
        <end position="350"/>
    </location>
</feature>
<gene>
    <name evidence="2" type="ORF">AURANDRAFT_63558</name>
</gene>
<feature type="compositionally biased region" description="Polar residues" evidence="1">
    <location>
        <begin position="220"/>
        <end position="233"/>
    </location>
</feature>
<feature type="compositionally biased region" description="Basic and acidic residues" evidence="1">
    <location>
        <begin position="581"/>
        <end position="590"/>
    </location>
</feature>
<dbReference type="GeneID" id="20224393"/>
<dbReference type="Proteomes" id="UP000002729">
    <property type="component" value="Unassembled WGS sequence"/>
</dbReference>
<feature type="compositionally biased region" description="Low complexity" evidence="1">
    <location>
        <begin position="947"/>
        <end position="961"/>
    </location>
</feature>
<feature type="region of interest" description="Disordered" evidence="1">
    <location>
        <begin position="925"/>
        <end position="999"/>
    </location>
</feature>
<feature type="region of interest" description="Disordered" evidence="1">
    <location>
        <begin position="757"/>
        <end position="868"/>
    </location>
</feature>
<dbReference type="OrthoDB" id="207426at2759"/>
<keyword evidence="3" id="KW-1185">Reference proteome</keyword>